<evidence type="ECO:0000313" key="3">
    <source>
        <dbReference type="Proteomes" id="UP001627154"/>
    </source>
</evidence>
<comment type="caution">
    <text evidence="2">The sequence shown here is derived from an EMBL/GenBank/DDBJ whole genome shotgun (WGS) entry which is preliminary data.</text>
</comment>
<feature type="region of interest" description="Disordered" evidence="1">
    <location>
        <begin position="1"/>
        <end position="40"/>
    </location>
</feature>
<evidence type="ECO:0000256" key="1">
    <source>
        <dbReference type="SAM" id="MobiDB-lite"/>
    </source>
</evidence>
<organism evidence="2 3">
    <name type="scientific">Trichogramma kaykai</name>
    <dbReference type="NCBI Taxonomy" id="54128"/>
    <lineage>
        <taxon>Eukaryota</taxon>
        <taxon>Metazoa</taxon>
        <taxon>Ecdysozoa</taxon>
        <taxon>Arthropoda</taxon>
        <taxon>Hexapoda</taxon>
        <taxon>Insecta</taxon>
        <taxon>Pterygota</taxon>
        <taxon>Neoptera</taxon>
        <taxon>Endopterygota</taxon>
        <taxon>Hymenoptera</taxon>
        <taxon>Apocrita</taxon>
        <taxon>Proctotrupomorpha</taxon>
        <taxon>Chalcidoidea</taxon>
        <taxon>Trichogrammatidae</taxon>
        <taxon>Trichogramma</taxon>
    </lineage>
</organism>
<proteinExistence type="predicted"/>
<protein>
    <submittedName>
        <fullName evidence="2">Uncharacterized protein</fullName>
    </submittedName>
</protein>
<keyword evidence="3" id="KW-1185">Reference proteome</keyword>
<sequence>MQFMDDTKKKKKKKKAKEQRSAKEGIRSLGAAPRARCRDDEEPPLIRSWCVYPCASAMLLFIVDENRRRPRVG</sequence>
<dbReference type="Proteomes" id="UP001627154">
    <property type="component" value="Unassembled WGS sequence"/>
</dbReference>
<accession>A0ABD2XB89</accession>
<gene>
    <name evidence="2" type="ORF">TKK_004771</name>
</gene>
<reference evidence="2 3" key="1">
    <citation type="journal article" date="2024" name="bioRxiv">
        <title>A reference genome for Trichogramma kaykai: A tiny desert-dwelling parasitoid wasp with competing sex-ratio distorters.</title>
        <authorList>
            <person name="Culotta J."/>
            <person name="Lindsey A.R."/>
        </authorList>
    </citation>
    <scope>NUCLEOTIDE SEQUENCE [LARGE SCALE GENOMIC DNA]</scope>
    <source>
        <strain evidence="2 3">KSX58</strain>
    </source>
</reference>
<dbReference type="EMBL" id="JBJJXI010000037">
    <property type="protein sequence ID" value="KAL3402239.1"/>
    <property type="molecule type" value="Genomic_DNA"/>
</dbReference>
<evidence type="ECO:0000313" key="2">
    <source>
        <dbReference type="EMBL" id="KAL3402239.1"/>
    </source>
</evidence>
<dbReference type="AlphaFoldDB" id="A0ABD2XB89"/>
<name>A0ABD2XB89_9HYME</name>